<dbReference type="PROSITE" id="PS50005">
    <property type="entry name" value="TPR"/>
    <property type="match status" value="6"/>
</dbReference>
<dbReference type="Pfam" id="PF13432">
    <property type="entry name" value="TPR_16"/>
    <property type="match status" value="1"/>
</dbReference>
<dbReference type="InterPro" id="IPR002201">
    <property type="entry name" value="Glyco_trans_9"/>
</dbReference>
<feature type="repeat" description="TPR" evidence="3">
    <location>
        <begin position="176"/>
        <end position="209"/>
    </location>
</feature>
<dbReference type="RefSeq" id="WP_289832099.1">
    <property type="nucleotide sequence ID" value="NZ_JAUEDK010000069.1"/>
</dbReference>
<dbReference type="Gene3D" id="3.40.50.2000">
    <property type="entry name" value="Glycogen Phosphorylase B"/>
    <property type="match status" value="1"/>
</dbReference>
<keyword evidence="1" id="KW-0677">Repeat</keyword>
<protein>
    <submittedName>
        <fullName evidence="4">Tetratricopeptide repeat protein</fullName>
    </submittedName>
</protein>
<evidence type="ECO:0000256" key="3">
    <source>
        <dbReference type="PROSITE-ProRule" id="PRU00339"/>
    </source>
</evidence>
<dbReference type="InterPro" id="IPR019734">
    <property type="entry name" value="TPR_rpt"/>
</dbReference>
<organism evidence="4 5">
    <name type="scientific">Crenobacter oryzisoli</name>
    <dbReference type="NCBI Taxonomy" id="3056844"/>
    <lineage>
        <taxon>Bacteria</taxon>
        <taxon>Pseudomonadati</taxon>
        <taxon>Pseudomonadota</taxon>
        <taxon>Betaproteobacteria</taxon>
        <taxon>Neisseriales</taxon>
        <taxon>Neisseriaceae</taxon>
        <taxon>Crenobacter</taxon>
    </lineage>
</organism>
<evidence type="ECO:0000256" key="1">
    <source>
        <dbReference type="ARBA" id="ARBA00022737"/>
    </source>
</evidence>
<evidence type="ECO:0000256" key="2">
    <source>
        <dbReference type="ARBA" id="ARBA00022803"/>
    </source>
</evidence>
<dbReference type="Pfam" id="PF13374">
    <property type="entry name" value="TPR_10"/>
    <property type="match status" value="1"/>
</dbReference>
<name>A0ABT7XUI4_9NEIS</name>
<dbReference type="Pfam" id="PF14559">
    <property type="entry name" value="TPR_19"/>
    <property type="match status" value="1"/>
</dbReference>
<keyword evidence="5" id="KW-1185">Reference proteome</keyword>
<dbReference type="PANTHER" id="PTHR44943">
    <property type="entry name" value="CELLULOSE SYNTHASE OPERON PROTEIN C"/>
    <property type="match status" value="1"/>
</dbReference>
<dbReference type="Pfam" id="PF13414">
    <property type="entry name" value="TPR_11"/>
    <property type="match status" value="2"/>
</dbReference>
<reference evidence="4" key="1">
    <citation type="submission" date="2023-06" db="EMBL/GenBank/DDBJ databases">
        <authorList>
            <person name="Zhang S."/>
        </authorList>
    </citation>
    <scope>NUCLEOTIDE SEQUENCE</scope>
    <source>
        <strain evidence="4">SG2303</strain>
    </source>
</reference>
<evidence type="ECO:0000313" key="5">
    <source>
        <dbReference type="Proteomes" id="UP001168540"/>
    </source>
</evidence>
<proteinExistence type="predicted"/>
<dbReference type="Pfam" id="PF01075">
    <property type="entry name" value="Glyco_transf_9"/>
    <property type="match status" value="1"/>
</dbReference>
<sequence length="591" mass="64992">MNEQLAHTKLNRAIQQLGAGQPAQARATLQPVLKAYPDSPQLHLLMGLALVKLAQDDGALRHFGQAIALEPRMAEAYVNRGIMLKNRGRLDEALADLDRAIALHPNLAEAYYNRGNVRLALNQMQAARDDFATAVRLNPHYADALANLGELLARDGAFAEAFPLLRQAVVLQADRPEFHDSLGNALSGLSRHEEAIAAYRTALQLNPSQPDVLAHLGNALAECEHYDEARQCFDLLLQAQPRHAQGLNAKSHMMAALGRYDEARALLEQALAIQPDFALAQFNLALLLLRQGDYVAGWRHYEARRLDPATRRSCALREFSQPEWQGEDLAGKTLLLHQEQGLGDTLQMLRYLPILADRGARLVLLVTPAVAALAASLGTSVEIVTDAEALPPFDLHCPLMSLPLWLATTLDSIPAAQGYLSVDAERQQQWAEHLGPRSKPRIGLAWSGSRHHSNDRRRSLPLGALAELLSLDVEFHSLQLDYRETPEEIAAQGIRDHAALLHSLADTAALIAQLDAVISVDTSVAHLAAALGKPCWLLLPAHPDFRWGLTGDTSPWYGSMTLFRQGDDRQWPPVVDALRRHAEDWLGSQPG</sequence>
<keyword evidence="2 3" id="KW-0802">TPR repeat</keyword>
<comment type="caution">
    <text evidence="4">The sequence shown here is derived from an EMBL/GenBank/DDBJ whole genome shotgun (WGS) entry which is preliminary data.</text>
</comment>
<feature type="repeat" description="TPR" evidence="3">
    <location>
        <begin position="244"/>
        <end position="277"/>
    </location>
</feature>
<feature type="repeat" description="TPR" evidence="3">
    <location>
        <begin position="210"/>
        <end position="243"/>
    </location>
</feature>
<dbReference type="SUPFAM" id="SSF48452">
    <property type="entry name" value="TPR-like"/>
    <property type="match status" value="1"/>
</dbReference>
<feature type="repeat" description="TPR" evidence="3">
    <location>
        <begin position="40"/>
        <end position="73"/>
    </location>
</feature>
<accession>A0ABT7XUI4</accession>
<dbReference type="EMBL" id="JAUEDK010000069">
    <property type="protein sequence ID" value="MDN0077462.1"/>
    <property type="molecule type" value="Genomic_DNA"/>
</dbReference>
<gene>
    <name evidence="4" type="ORF">QU481_21805</name>
</gene>
<dbReference type="SMART" id="SM00028">
    <property type="entry name" value="TPR"/>
    <property type="match status" value="9"/>
</dbReference>
<dbReference type="Gene3D" id="1.25.40.10">
    <property type="entry name" value="Tetratricopeptide repeat domain"/>
    <property type="match status" value="4"/>
</dbReference>
<feature type="repeat" description="TPR" evidence="3">
    <location>
        <begin position="108"/>
        <end position="141"/>
    </location>
</feature>
<dbReference type="InterPro" id="IPR011990">
    <property type="entry name" value="TPR-like_helical_dom_sf"/>
</dbReference>
<dbReference type="SUPFAM" id="SSF53756">
    <property type="entry name" value="UDP-Glycosyltransferase/glycogen phosphorylase"/>
    <property type="match status" value="1"/>
</dbReference>
<dbReference type="PROSITE" id="PS50293">
    <property type="entry name" value="TPR_REGION"/>
    <property type="match status" value="1"/>
</dbReference>
<dbReference type="PANTHER" id="PTHR44943:SF4">
    <property type="entry name" value="TPR REPEAT-CONTAINING PROTEIN MJ0798"/>
    <property type="match status" value="1"/>
</dbReference>
<dbReference type="InterPro" id="IPR051685">
    <property type="entry name" value="Ycf3/AcsC/BcsC/TPR_MFPF"/>
</dbReference>
<feature type="repeat" description="TPR" evidence="3">
    <location>
        <begin position="74"/>
        <end position="107"/>
    </location>
</feature>
<evidence type="ECO:0000313" key="4">
    <source>
        <dbReference type="EMBL" id="MDN0077462.1"/>
    </source>
</evidence>
<dbReference type="Proteomes" id="UP001168540">
    <property type="component" value="Unassembled WGS sequence"/>
</dbReference>